<accession>A0A165EFR7</accession>
<evidence type="ECO:0000256" key="1">
    <source>
        <dbReference type="ARBA" id="ARBA00007992"/>
    </source>
</evidence>
<dbReference type="EMBL" id="KV424007">
    <property type="protein sequence ID" value="KZT54776.1"/>
    <property type="molecule type" value="Genomic_DNA"/>
</dbReference>
<dbReference type="PANTHER" id="PTHR13789:SF309">
    <property type="entry name" value="PUTATIVE (AFU_ORTHOLOGUE AFUA_6G14510)-RELATED"/>
    <property type="match status" value="1"/>
</dbReference>
<sequence>MSKSVIIIGCGIAGPVLAMLLKHSGFDPVIYERRGETEQAGLALGVSPQTLLYNSRASRFKVLNILGLAEQLLSLGQPIDEMVTHSQLRAGAVLGRMDLAARLRATLGWPSIMVSRARYCQFLADAARERGIPLHLGKRLIGLRDEGERVTALFEDGSEAEGDILVGCDGLHSAVRNTLFGKEEAHYMGLVQIGGFSPTPLSLLSRTEPSKSTAHQYFGNGAHFIGAPVSQAQMVWVATLPQPEEAREDWRRLTLSDPGATELLAGLEVATWDGGPKELVRGATFVTKYGLYDRPISERWHLGRVVLVGDAAHPTSPHLGQGANQAMEDCYHLVRLLCKAEPWTSSTISTAFQAYEALRSPIVALSVAGAKREGEKRVLSGVEACQRRDAMIESGGGVDPERMRLQGELMKGPFQGRSEI</sequence>
<evidence type="ECO:0000313" key="7">
    <source>
        <dbReference type="EMBL" id="KZT54776.1"/>
    </source>
</evidence>
<protein>
    <submittedName>
        <fullName evidence="7">FAD/NAD(P)-binding domain-containing protein</fullName>
    </submittedName>
</protein>
<evidence type="ECO:0000256" key="4">
    <source>
        <dbReference type="ARBA" id="ARBA00023002"/>
    </source>
</evidence>
<dbReference type="STRING" id="1353952.A0A165EFR7"/>
<feature type="domain" description="FAD-binding" evidence="6">
    <location>
        <begin position="4"/>
        <end position="364"/>
    </location>
</feature>
<dbReference type="InterPro" id="IPR036188">
    <property type="entry name" value="FAD/NAD-bd_sf"/>
</dbReference>
<dbReference type="InterPro" id="IPR002938">
    <property type="entry name" value="FAD-bd"/>
</dbReference>
<dbReference type="InterPro" id="IPR050493">
    <property type="entry name" value="FAD-dep_Monooxygenase_BioMet"/>
</dbReference>
<gene>
    <name evidence="7" type="ORF">CALCODRAFT_510515</name>
</gene>
<comment type="similarity">
    <text evidence="1">Belongs to the paxM FAD-dependent monooxygenase family.</text>
</comment>
<dbReference type="Proteomes" id="UP000076842">
    <property type="component" value="Unassembled WGS sequence"/>
</dbReference>
<dbReference type="InParanoid" id="A0A165EFR7"/>
<dbReference type="Pfam" id="PF01494">
    <property type="entry name" value="FAD_binding_3"/>
    <property type="match status" value="1"/>
</dbReference>
<evidence type="ECO:0000259" key="6">
    <source>
        <dbReference type="Pfam" id="PF01494"/>
    </source>
</evidence>
<keyword evidence="5" id="KW-0503">Monooxygenase</keyword>
<dbReference type="AlphaFoldDB" id="A0A165EFR7"/>
<dbReference type="OrthoDB" id="47494at2759"/>
<proteinExistence type="inferred from homology"/>
<reference evidence="7 8" key="1">
    <citation type="journal article" date="2016" name="Mol. Biol. Evol.">
        <title>Comparative Genomics of Early-Diverging Mushroom-Forming Fungi Provides Insights into the Origins of Lignocellulose Decay Capabilities.</title>
        <authorList>
            <person name="Nagy L.G."/>
            <person name="Riley R."/>
            <person name="Tritt A."/>
            <person name="Adam C."/>
            <person name="Daum C."/>
            <person name="Floudas D."/>
            <person name="Sun H."/>
            <person name="Yadav J.S."/>
            <person name="Pangilinan J."/>
            <person name="Larsson K.H."/>
            <person name="Matsuura K."/>
            <person name="Barry K."/>
            <person name="Labutti K."/>
            <person name="Kuo R."/>
            <person name="Ohm R.A."/>
            <person name="Bhattacharya S.S."/>
            <person name="Shirouzu T."/>
            <person name="Yoshinaga Y."/>
            <person name="Martin F.M."/>
            <person name="Grigoriev I.V."/>
            <person name="Hibbett D.S."/>
        </authorList>
    </citation>
    <scope>NUCLEOTIDE SEQUENCE [LARGE SCALE GENOMIC DNA]</scope>
    <source>
        <strain evidence="7 8">HHB12733</strain>
    </source>
</reference>
<dbReference type="PRINTS" id="PR00420">
    <property type="entry name" value="RNGMNOXGNASE"/>
</dbReference>
<dbReference type="PANTHER" id="PTHR13789">
    <property type="entry name" value="MONOOXYGENASE"/>
    <property type="match status" value="1"/>
</dbReference>
<keyword evidence="8" id="KW-1185">Reference proteome</keyword>
<dbReference type="GO" id="GO:0004497">
    <property type="term" value="F:monooxygenase activity"/>
    <property type="evidence" value="ECO:0007669"/>
    <property type="project" value="UniProtKB-KW"/>
</dbReference>
<dbReference type="Gene3D" id="3.50.50.60">
    <property type="entry name" value="FAD/NAD(P)-binding domain"/>
    <property type="match status" value="1"/>
</dbReference>
<keyword evidence="2" id="KW-0285">Flavoprotein</keyword>
<evidence type="ECO:0000256" key="2">
    <source>
        <dbReference type="ARBA" id="ARBA00022630"/>
    </source>
</evidence>
<dbReference type="GO" id="GO:0071949">
    <property type="term" value="F:FAD binding"/>
    <property type="evidence" value="ECO:0007669"/>
    <property type="project" value="InterPro"/>
</dbReference>
<keyword evidence="3" id="KW-0274">FAD</keyword>
<evidence type="ECO:0000256" key="5">
    <source>
        <dbReference type="ARBA" id="ARBA00023033"/>
    </source>
</evidence>
<dbReference type="SUPFAM" id="SSF51905">
    <property type="entry name" value="FAD/NAD(P)-binding domain"/>
    <property type="match status" value="1"/>
</dbReference>
<evidence type="ECO:0000313" key="8">
    <source>
        <dbReference type="Proteomes" id="UP000076842"/>
    </source>
</evidence>
<name>A0A165EFR7_9BASI</name>
<organism evidence="7 8">
    <name type="scientific">Calocera cornea HHB12733</name>
    <dbReference type="NCBI Taxonomy" id="1353952"/>
    <lineage>
        <taxon>Eukaryota</taxon>
        <taxon>Fungi</taxon>
        <taxon>Dikarya</taxon>
        <taxon>Basidiomycota</taxon>
        <taxon>Agaricomycotina</taxon>
        <taxon>Dacrymycetes</taxon>
        <taxon>Dacrymycetales</taxon>
        <taxon>Dacrymycetaceae</taxon>
        <taxon>Calocera</taxon>
    </lineage>
</organism>
<keyword evidence="4" id="KW-0560">Oxidoreductase</keyword>
<evidence type="ECO:0000256" key="3">
    <source>
        <dbReference type="ARBA" id="ARBA00022827"/>
    </source>
</evidence>